<dbReference type="SUPFAM" id="SSF52540">
    <property type="entry name" value="P-loop containing nucleoside triphosphate hydrolases"/>
    <property type="match status" value="1"/>
</dbReference>
<accession>A0A062Y035</accession>
<dbReference type="STRING" id="1312852.EG19_00795"/>
<keyword evidence="6" id="KW-0597">Phosphoprotein</keyword>
<evidence type="ECO:0000256" key="6">
    <source>
        <dbReference type="PROSITE-ProRule" id="PRU00169"/>
    </source>
</evidence>
<dbReference type="GO" id="GO:0005524">
    <property type="term" value="F:ATP binding"/>
    <property type="evidence" value="ECO:0007669"/>
    <property type="project" value="UniProtKB-KW"/>
</dbReference>
<comment type="caution">
    <text evidence="9">The sequence shown here is derived from an EMBL/GenBank/DDBJ whole genome shotgun (WGS) entry which is preliminary data.</text>
</comment>
<dbReference type="InterPro" id="IPR025662">
    <property type="entry name" value="Sigma_54_int_dom_ATP-bd_1"/>
</dbReference>
<proteinExistence type="predicted"/>
<dbReference type="PROSITE" id="PS00675">
    <property type="entry name" value="SIGMA54_INTERACT_1"/>
    <property type="match status" value="1"/>
</dbReference>
<dbReference type="PROSITE" id="PS00688">
    <property type="entry name" value="SIGMA54_INTERACT_3"/>
    <property type="match status" value="1"/>
</dbReference>
<dbReference type="GO" id="GO:0003677">
    <property type="term" value="F:DNA binding"/>
    <property type="evidence" value="ECO:0007669"/>
    <property type="project" value="UniProtKB-KW"/>
</dbReference>
<dbReference type="RefSeq" id="WP_081799930.1">
    <property type="nucleotide sequence ID" value="NZ_JMFG01000011.1"/>
</dbReference>
<feature type="domain" description="Response regulatory" evidence="8">
    <location>
        <begin position="3"/>
        <end position="118"/>
    </location>
</feature>
<feature type="domain" description="Sigma-54 factor interaction" evidence="7">
    <location>
        <begin position="136"/>
        <end position="365"/>
    </location>
</feature>
<name>A0A062Y035_9BACT</name>
<keyword evidence="10" id="KW-1185">Reference proteome</keyword>
<dbReference type="GO" id="GO:0006355">
    <property type="term" value="P:regulation of DNA-templated transcription"/>
    <property type="evidence" value="ECO:0007669"/>
    <property type="project" value="InterPro"/>
</dbReference>
<dbReference type="PANTHER" id="PTHR32071">
    <property type="entry name" value="TRANSCRIPTIONAL REGULATORY PROTEIN"/>
    <property type="match status" value="1"/>
</dbReference>
<dbReference type="Gene3D" id="1.10.8.60">
    <property type="match status" value="1"/>
</dbReference>
<reference evidence="9 10" key="1">
    <citation type="submission" date="2014-04" db="EMBL/GenBank/DDBJ databases">
        <title>The Genome Sequence of Thermoanaerobaculum aquaticum MP-01, The First Cultivated Group 23 Acidobacterium.</title>
        <authorList>
            <person name="Stamps B.W."/>
            <person name="Losey N.A."/>
            <person name="Lawson P.A."/>
            <person name="Stevenson B.S."/>
        </authorList>
    </citation>
    <scope>NUCLEOTIDE SEQUENCE [LARGE SCALE GENOMIC DNA]</scope>
    <source>
        <strain evidence="9 10">MP-01</strain>
    </source>
</reference>
<dbReference type="PROSITE" id="PS50045">
    <property type="entry name" value="SIGMA54_INTERACT_4"/>
    <property type="match status" value="1"/>
</dbReference>
<sequence>MGPVLVVEDREQLAAMLAETLTREGYAVEVVYRGDEAMERIAHGPNLLAVITDLKLPGADGLEVLQAARRRDPQLPVFLITAFATVETAVQALKLGARDYFPKPLEMARLLVALRSAASARGQLLALEPAPGAPTLVGESPNFLAALEALRRVAPTEASVLLLGESGTGKELFARSLHAYSPRRHGPFVAFACAAVPETLLEAELFGYERGAFTGATARHLGRFEQASSGTLFLDEIGEIGPGVQVKLLRALEERRISRLGGSGEISVDVRLVAATNRDLATSVVRGNFRADLYHRLNVFPVTLPPLRERRRDIPALALHLLSRASAKNGLPLPLLRPSALGALVLPPWPGNIRELANHMERVAILSAGERVGPGELQLSRELLRQGWEQPEVRELALEFAGEEGEELSRYVLS</sequence>
<evidence type="ECO:0000256" key="1">
    <source>
        <dbReference type="ARBA" id="ARBA00022741"/>
    </source>
</evidence>
<dbReference type="GO" id="GO:0000160">
    <property type="term" value="P:phosphorelay signal transduction system"/>
    <property type="evidence" value="ECO:0007669"/>
    <property type="project" value="InterPro"/>
</dbReference>
<dbReference type="InterPro" id="IPR025944">
    <property type="entry name" value="Sigma_54_int_dom_CS"/>
</dbReference>
<dbReference type="InterPro" id="IPR002078">
    <property type="entry name" value="Sigma_54_int"/>
</dbReference>
<evidence type="ECO:0000313" key="9">
    <source>
        <dbReference type="EMBL" id="KDA54135.1"/>
    </source>
</evidence>
<evidence type="ECO:0008006" key="11">
    <source>
        <dbReference type="Google" id="ProtNLM"/>
    </source>
</evidence>
<evidence type="ECO:0000256" key="2">
    <source>
        <dbReference type="ARBA" id="ARBA00022840"/>
    </source>
</evidence>
<dbReference type="SMART" id="SM00382">
    <property type="entry name" value="AAA"/>
    <property type="match status" value="1"/>
</dbReference>
<dbReference type="InterPro" id="IPR003593">
    <property type="entry name" value="AAA+_ATPase"/>
</dbReference>
<dbReference type="PANTHER" id="PTHR32071:SF117">
    <property type="entry name" value="PTS-DEPENDENT DIHYDROXYACETONE KINASE OPERON REGULATORY PROTEIN-RELATED"/>
    <property type="match status" value="1"/>
</dbReference>
<keyword evidence="5" id="KW-0804">Transcription</keyword>
<evidence type="ECO:0000259" key="7">
    <source>
        <dbReference type="PROSITE" id="PS50045"/>
    </source>
</evidence>
<keyword evidence="2" id="KW-0067">ATP-binding</keyword>
<keyword evidence="1" id="KW-0547">Nucleotide-binding</keyword>
<dbReference type="AlphaFoldDB" id="A0A062Y035"/>
<gene>
    <name evidence="9" type="ORF">EG19_00795</name>
</gene>
<dbReference type="InterPro" id="IPR001789">
    <property type="entry name" value="Sig_transdc_resp-reg_receiver"/>
</dbReference>
<dbReference type="EMBL" id="JMFG01000011">
    <property type="protein sequence ID" value="KDA54135.1"/>
    <property type="molecule type" value="Genomic_DNA"/>
</dbReference>
<evidence type="ECO:0000256" key="5">
    <source>
        <dbReference type="ARBA" id="ARBA00023163"/>
    </source>
</evidence>
<keyword evidence="4" id="KW-0238">DNA-binding</keyword>
<dbReference type="InterPro" id="IPR058031">
    <property type="entry name" value="AAA_lid_NorR"/>
</dbReference>
<dbReference type="InterPro" id="IPR027417">
    <property type="entry name" value="P-loop_NTPase"/>
</dbReference>
<dbReference type="InterPro" id="IPR011006">
    <property type="entry name" value="CheY-like_superfamily"/>
</dbReference>
<keyword evidence="3" id="KW-0805">Transcription regulation</keyword>
<dbReference type="PROSITE" id="PS50110">
    <property type="entry name" value="RESPONSE_REGULATORY"/>
    <property type="match status" value="1"/>
</dbReference>
<dbReference type="FunFam" id="3.40.50.300:FF:000006">
    <property type="entry name" value="DNA-binding transcriptional regulator NtrC"/>
    <property type="match status" value="1"/>
</dbReference>
<dbReference type="Pfam" id="PF25601">
    <property type="entry name" value="AAA_lid_14"/>
    <property type="match status" value="1"/>
</dbReference>
<dbReference type="Pfam" id="PF00072">
    <property type="entry name" value="Response_reg"/>
    <property type="match status" value="1"/>
</dbReference>
<evidence type="ECO:0000313" key="10">
    <source>
        <dbReference type="Proteomes" id="UP000027284"/>
    </source>
</evidence>
<dbReference type="SMART" id="SM00448">
    <property type="entry name" value="REC"/>
    <property type="match status" value="1"/>
</dbReference>
<dbReference type="Gene3D" id="3.40.50.2300">
    <property type="match status" value="1"/>
</dbReference>
<evidence type="ECO:0000259" key="8">
    <source>
        <dbReference type="PROSITE" id="PS50110"/>
    </source>
</evidence>
<evidence type="ECO:0000256" key="3">
    <source>
        <dbReference type="ARBA" id="ARBA00023015"/>
    </source>
</evidence>
<dbReference type="CDD" id="cd00009">
    <property type="entry name" value="AAA"/>
    <property type="match status" value="1"/>
</dbReference>
<dbReference type="SUPFAM" id="SSF52172">
    <property type="entry name" value="CheY-like"/>
    <property type="match status" value="1"/>
</dbReference>
<dbReference type="Proteomes" id="UP000027284">
    <property type="component" value="Unassembled WGS sequence"/>
</dbReference>
<organism evidence="9 10">
    <name type="scientific">Thermoanaerobaculum aquaticum</name>
    <dbReference type="NCBI Taxonomy" id="1312852"/>
    <lineage>
        <taxon>Bacteria</taxon>
        <taxon>Pseudomonadati</taxon>
        <taxon>Acidobacteriota</taxon>
        <taxon>Thermoanaerobaculia</taxon>
        <taxon>Thermoanaerobaculales</taxon>
        <taxon>Thermoanaerobaculaceae</taxon>
        <taxon>Thermoanaerobaculum</taxon>
    </lineage>
</organism>
<dbReference type="Gene3D" id="3.40.50.300">
    <property type="entry name" value="P-loop containing nucleotide triphosphate hydrolases"/>
    <property type="match status" value="1"/>
</dbReference>
<protein>
    <recommendedName>
        <fullName evidence="11">Sigma-54-dependent Fis family transcriptional regulator</fullName>
    </recommendedName>
</protein>
<feature type="modified residue" description="4-aspartylphosphate" evidence="6">
    <location>
        <position position="53"/>
    </location>
</feature>
<evidence type="ECO:0000256" key="4">
    <source>
        <dbReference type="ARBA" id="ARBA00023125"/>
    </source>
</evidence>
<dbReference type="Pfam" id="PF00158">
    <property type="entry name" value="Sigma54_activat"/>
    <property type="match status" value="1"/>
</dbReference>